<gene>
    <name evidence="1" type="ORF">BDR25DRAFT_297202</name>
</gene>
<proteinExistence type="predicted"/>
<name>A0ACB6QAP8_9PLEO</name>
<accession>A0ACB6QAP8</accession>
<sequence length="393" mass="43114">MSALQLISLFTALPLLNLISASPTIHHDEYRHPSNGICTDYTIKSEVTSNDFVWGLDHFNDNYDVAAFLFNNSRKDTFTTFQPFSGTKNVTKQFEVAATFCTPEEMKGGKEKTVLVATHGLGYDRRYWAPSYKPDEYSFVQYALANGYSIFYYDRLGTGKSQILSGYTNQASNQIEILSKMVQEIRKGMYTSTVKASKIVLVGHSFGSFISDAMVAQYPGLVEGVVLTGIGFAGLTDDAGPSSRWIPSAFASRIASTVSSAYRSLDSGYLSFGDVYAHIETFFHQPNYAVDVVEYAQAISQPFAIAEYLSLGRISLVAAEFKGPVFITSGQFDLIVCGGECKSTFANGTQKEKFPKARVLETYAHPGAGHGVNFGANATGFFGKTVEFLDKNF</sequence>
<organism evidence="1 2">
    <name type="scientific">Lindgomyces ingoldianus</name>
    <dbReference type="NCBI Taxonomy" id="673940"/>
    <lineage>
        <taxon>Eukaryota</taxon>
        <taxon>Fungi</taxon>
        <taxon>Dikarya</taxon>
        <taxon>Ascomycota</taxon>
        <taxon>Pezizomycotina</taxon>
        <taxon>Dothideomycetes</taxon>
        <taxon>Pleosporomycetidae</taxon>
        <taxon>Pleosporales</taxon>
        <taxon>Lindgomycetaceae</taxon>
        <taxon>Lindgomyces</taxon>
    </lineage>
</organism>
<evidence type="ECO:0000313" key="1">
    <source>
        <dbReference type="EMBL" id="KAF2464114.1"/>
    </source>
</evidence>
<dbReference type="Proteomes" id="UP000799755">
    <property type="component" value="Unassembled WGS sequence"/>
</dbReference>
<protein>
    <submittedName>
        <fullName evidence="1">Alpha/beta-hydrolase</fullName>
    </submittedName>
</protein>
<dbReference type="EMBL" id="MU003540">
    <property type="protein sequence ID" value="KAF2464114.1"/>
    <property type="molecule type" value="Genomic_DNA"/>
</dbReference>
<keyword evidence="2" id="KW-1185">Reference proteome</keyword>
<evidence type="ECO:0000313" key="2">
    <source>
        <dbReference type="Proteomes" id="UP000799755"/>
    </source>
</evidence>
<comment type="caution">
    <text evidence="1">The sequence shown here is derived from an EMBL/GenBank/DDBJ whole genome shotgun (WGS) entry which is preliminary data.</text>
</comment>
<reference evidence="1" key="1">
    <citation type="journal article" date="2020" name="Stud. Mycol.">
        <title>101 Dothideomycetes genomes: a test case for predicting lifestyles and emergence of pathogens.</title>
        <authorList>
            <person name="Haridas S."/>
            <person name="Albert R."/>
            <person name="Binder M."/>
            <person name="Bloem J."/>
            <person name="Labutti K."/>
            <person name="Salamov A."/>
            <person name="Andreopoulos B."/>
            <person name="Baker S."/>
            <person name="Barry K."/>
            <person name="Bills G."/>
            <person name="Bluhm B."/>
            <person name="Cannon C."/>
            <person name="Castanera R."/>
            <person name="Culley D."/>
            <person name="Daum C."/>
            <person name="Ezra D."/>
            <person name="Gonzalez J."/>
            <person name="Henrissat B."/>
            <person name="Kuo A."/>
            <person name="Liang C."/>
            <person name="Lipzen A."/>
            <person name="Lutzoni F."/>
            <person name="Magnuson J."/>
            <person name="Mondo S."/>
            <person name="Nolan M."/>
            <person name="Ohm R."/>
            <person name="Pangilinan J."/>
            <person name="Park H.-J."/>
            <person name="Ramirez L."/>
            <person name="Alfaro M."/>
            <person name="Sun H."/>
            <person name="Tritt A."/>
            <person name="Yoshinaga Y."/>
            <person name="Zwiers L.-H."/>
            <person name="Turgeon B."/>
            <person name="Goodwin S."/>
            <person name="Spatafora J."/>
            <person name="Crous P."/>
            <person name="Grigoriev I."/>
        </authorList>
    </citation>
    <scope>NUCLEOTIDE SEQUENCE</scope>
    <source>
        <strain evidence="1">ATCC 200398</strain>
    </source>
</reference>